<evidence type="ECO:0000313" key="2">
    <source>
        <dbReference type="EMBL" id="CAD2206951.1"/>
    </source>
</evidence>
<name>A0A6V7Y646_MELEN</name>
<accession>A0A6V7Y646</accession>
<dbReference type="Proteomes" id="UP000580250">
    <property type="component" value="Unassembled WGS sequence"/>
</dbReference>
<reference evidence="2 3" key="1">
    <citation type="submission" date="2020-08" db="EMBL/GenBank/DDBJ databases">
        <authorList>
            <person name="Koutsovoulos G."/>
            <person name="Danchin GJ E."/>
        </authorList>
    </citation>
    <scope>NUCLEOTIDE SEQUENCE [LARGE SCALE GENOMIC DNA]</scope>
</reference>
<gene>
    <name evidence="2" type="ORF">MENT_LOCUS60851</name>
</gene>
<keyword evidence="1" id="KW-0812">Transmembrane</keyword>
<keyword evidence="1" id="KW-1133">Transmembrane helix</keyword>
<evidence type="ECO:0000256" key="1">
    <source>
        <dbReference type="SAM" id="Phobius"/>
    </source>
</evidence>
<evidence type="ECO:0000313" key="3">
    <source>
        <dbReference type="Proteomes" id="UP000580250"/>
    </source>
</evidence>
<sequence>MIFLPKIPLLVPLFLIILLEILLIVVLIGGIQKKLLLQQISLKEGEKLVIMEMNCCPIELLKRLFEKQIRERATTFL</sequence>
<comment type="caution">
    <text evidence="2">The sequence shown here is derived from an EMBL/GenBank/DDBJ whole genome shotgun (WGS) entry which is preliminary data.</text>
</comment>
<keyword evidence="1" id="KW-0472">Membrane</keyword>
<protein>
    <submittedName>
        <fullName evidence="2">Uncharacterized protein</fullName>
    </submittedName>
</protein>
<proteinExistence type="predicted"/>
<feature type="transmembrane region" description="Helical" evidence="1">
    <location>
        <begin position="12"/>
        <end position="31"/>
    </location>
</feature>
<dbReference type="EMBL" id="CAJEWN010003228">
    <property type="protein sequence ID" value="CAD2206951.1"/>
    <property type="molecule type" value="Genomic_DNA"/>
</dbReference>
<dbReference type="AlphaFoldDB" id="A0A6V7Y646"/>
<organism evidence="2 3">
    <name type="scientific">Meloidogyne enterolobii</name>
    <name type="common">Root-knot nematode worm</name>
    <name type="synonym">Meloidogyne mayaguensis</name>
    <dbReference type="NCBI Taxonomy" id="390850"/>
    <lineage>
        <taxon>Eukaryota</taxon>
        <taxon>Metazoa</taxon>
        <taxon>Ecdysozoa</taxon>
        <taxon>Nematoda</taxon>
        <taxon>Chromadorea</taxon>
        <taxon>Rhabditida</taxon>
        <taxon>Tylenchina</taxon>
        <taxon>Tylenchomorpha</taxon>
        <taxon>Tylenchoidea</taxon>
        <taxon>Meloidogynidae</taxon>
        <taxon>Meloidogyninae</taxon>
        <taxon>Meloidogyne</taxon>
    </lineage>
</organism>